<evidence type="ECO:0000313" key="3">
    <source>
        <dbReference type="EMBL" id="SUZ60993.1"/>
    </source>
</evidence>
<feature type="domain" description="Metallo-beta-lactamase" evidence="2">
    <location>
        <begin position="42"/>
        <end position="251"/>
    </location>
</feature>
<organism evidence="3">
    <name type="scientific">marine metagenome</name>
    <dbReference type="NCBI Taxonomy" id="408172"/>
    <lineage>
        <taxon>unclassified sequences</taxon>
        <taxon>metagenomes</taxon>
        <taxon>ecological metagenomes</taxon>
    </lineage>
</organism>
<proteinExistence type="predicted"/>
<dbReference type="GO" id="GO:0046983">
    <property type="term" value="F:protein dimerization activity"/>
    <property type="evidence" value="ECO:0007669"/>
    <property type="project" value="InterPro"/>
</dbReference>
<protein>
    <recommendedName>
        <fullName evidence="2">Metallo-beta-lactamase domain-containing protein</fullName>
    </recommendedName>
</protein>
<dbReference type="Gene3D" id="3.60.15.30">
    <property type="entry name" value="Metallo-beta-lactamase domain"/>
    <property type="match status" value="1"/>
</dbReference>
<name>A0A381P5S9_9ZZZZ</name>
<dbReference type="Pfam" id="PF14863">
    <property type="entry name" value="Alkyl_sulf_dimr"/>
    <property type="match status" value="1"/>
</dbReference>
<dbReference type="AlphaFoldDB" id="A0A381P5S9"/>
<gene>
    <name evidence="3" type="ORF">METZ01_LOCUS13847</name>
</gene>
<dbReference type="SMART" id="SM00849">
    <property type="entry name" value="Lactamase_B"/>
    <property type="match status" value="1"/>
</dbReference>
<dbReference type="Gene3D" id="1.25.40.880">
    <property type="entry name" value="Alkyl sulfatase, dimerisation domain"/>
    <property type="match status" value="1"/>
</dbReference>
<reference evidence="3" key="1">
    <citation type="submission" date="2018-05" db="EMBL/GenBank/DDBJ databases">
        <authorList>
            <person name="Lanie J.A."/>
            <person name="Ng W.-L."/>
            <person name="Kazmierczak K.M."/>
            <person name="Andrzejewski T.M."/>
            <person name="Davidsen T.M."/>
            <person name="Wayne K.J."/>
            <person name="Tettelin H."/>
            <person name="Glass J.I."/>
            <person name="Rusch D."/>
            <person name="Podicherti R."/>
            <person name="Tsui H.-C.T."/>
            <person name="Winkler M.E."/>
        </authorList>
    </citation>
    <scope>NUCLEOTIDE SEQUENCE</scope>
</reference>
<evidence type="ECO:0000256" key="1">
    <source>
        <dbReference type="SAM" id="MobiDB-lite"/>
    </source>
</evidence>
<dbReference type="SUPFAM" id="SSF56281">
    <property type="entry name" value="Metallo-hydrolase/oxidoreductase"/>
    <property type="match status" value="1"/>
</dbReference>
<dbReference type="Pfam" id="PF00753">
    <property type="entry name" value="Lactamase_B"/>
    <property type="match status" value="1"/>
</dbReference>
<evidence type="ECO:0000259" key="2">
    <source>
        <dbReference type="SMART" id="SM00849"/>
    </source>
</evidence>
<feature type="compositionally biased region" description="Basic and acidic residues" evidence="1">
    <location>
        <begin position="422"/>
        <end position="442"/>
    </location>
</feature>
<dbReference type="InterPro" id="IPR029228">
    <property type="entry name" value="Alkyl_sulf_dimr"/>
</dbReference>
<dbReference type="InterPro" id="IPR038536">
    <property type="entry name" value="Alkyl/aryl-sulf_dimr_sf"/>
</dbReference>
<dbReference type="InterPro" id="IPR036866">
    <property type="entry name" value="RibonucZ/Hydroxyglut_hydro"/>
</dbReference>
<accession>A0A381P5S9</accession>
<dbReference type="EMBL" id="UINC01000777">
    <property type="protein sequence ID" value="SUZ60993.1"/>
    <property type="molecule type" value="Genomic_DNA"/>
</dbReference>
<dbReference type="InterPro" id="IPR052195">
    <property type="entry name" value="Bact_Alkyl/Aryl-Sulfatase"/>
</dbReference>
<dbReference type="PANTHER" id="PTHR43223">
    <property type="entry name" value="ALKYL/ARYL-SULFATASE"/>
    <property type="match status" value="1"/>
</dbReference>
<dbReference type="PANTHER" id="PTHR43223:SF2">
    <property type="entry name" value="METALLO-BETA-LACTAMASE DOMAIN-CONTAINING PROTEIN"/>
    <property type="match status" value="1"/>
</dbReference>
<sequence length="442" mass="48460">MAEHVLDLSARFIDSGRVDSPPNRVTHELSEIADGVALVEAFSHVVVVSTDDGLVAFDSSGPASGGRVLDSLRQWNSEPFHTLVYTHGHIDHVGGSSAFAQDAESSGRPVPRVIGHENLSPRLRRYRATNGYNKVINARQFGGLPASTLSGANSNKPFVPEGTLEPVVDYRHTMTDEIGGIEFQLHHALGETDDHTWTWIPQHRMISAGDQFIWNFPNCGNPQKVQRYPLEWAASLREMASTDVELFVPAHGLPISGHERIISCLNTVASTLEQLVDDVVSAMNSGATLNDIVLTVGVAPEILELPYLRPLYDEPEFVIRNIWRLYGGWWDGKPSRLKPASDVALAVELVELAGGVSILAERAQALAEDGQLRMACHLIDMAADAAPNSVEVHEIRTRIYLTRRSAESSLMAKGIFESAANESREAAGQEFEPRKPKLSLEE</sequence>
<feature type="region of interest" description="Disordered" evidence="1">
    <location>
        <begin position="419"/>
        <end position="442"/>
    </location>
</feature>
<dbReference type="InterPro" id="IPR001279">
    <property type="entry name" value="Metallo-B-lactamas"/>
</dbReference>